<evidence type="ECO:0000313" key="3">
    <source>
        <dbReference type="EMBL" id="MBF0856536.1"/>
    </source>
</evidence>
<evidence type="ECO:0008006" key="5">
    <source>
        <dbReference type="Google" id="ProtNLM"/>
    </source>
</evidence>
<dbReference type="InterPro" id="IPR027417">
    <property type="entry name" value="P-loop_NTPase"/>
</dbReference>
<dbReference type="Proteomes" id="UP000603665">
    <property type="component" value="Unassembled WGS sequence"/>
</dbReference>
<reference evidence="3" key="1">
    <citation type="submission" date="2020-04" db="EMBL/GenBank/DDBJ databases">
        <authorList>
            <person name="Sombolestani A."/>
        </authorList>
    </citation>
    <scope>NUCLEOTIDE SEQUENCE</scope>
    <source>
        <strain evidence="3">LMG1408</strain>
    </source>
</reference>
<organism evidence="3 4">
    <name type="scientific">Gluconobacter oxydans</name>
    <name type="common">Gluconobacter suboxydans</name>
    <dbReference type="NCBI Taxonomy" id="442"/>
    <lineage>
        <taxon>Bacteria</taxon>
        <taxon>Pseudomonadati</taxon>
        <taxon>Pseudomonadota</taxon>
        <taxon>Alphaproteobacteria</taxon>
        <taxon>Acetobacterales</taxon>
        <taxon>Acetobacteraceae</taxon>
        <taxon>Gluconobacter</taxon>
    </lineage>
</organism>
<dbReference type="InterPro" id="IPR050625">
    <property type="entry name" value="ParA/MinD_ATPase"/>
</dbReference>
<dbReference type="NCBIfam" id="NF047398">
    <property type="entry name" value="AAA_KGGVGR"/>
    <property type="match status" value="1"/>
</dbReference>
<keyword evidence="1" id="KW-0547">Nucleotide-binding</keyword>
<name>A0AB35ANN7_GLUOY</name>
<dbReference type="PANTHER" id="PTHR43384">
    <property type="entry name" value="SEPTUM SITE-DETERMINING PROTEIN MIND HOMOLOG, CHLOROPLASTIC-RELATED"/>
    <property type="match status" value="1"/>
</dbReference>
<sequence length="827" mass="90560">MDAPAGMDQLRIEVTELSQVDVQSPVYQPHASLEGERYFKTTFPNRDNSIDMPLFAFHSVKGGVGRTTSALAFAVDQQPGESSQPTLLVDADFEAPGISFLLQSRKANSTISFEDLIALAHADRSVDFSATLDFVAERMADQRVDNLFILPAKRTLSDLSGFAIRPENLLAARRDDPYVVVDLIRSLAKRLGCRKAVVDLRAGLVDVAVQFLSDPTVERVLVSTVSGQSISALQSMIRTLGNIEKESGTLCRLPLVVFNQLPIYRLTDPEFRGMLIRSALSALPPSNTLADDTAESPLSFAFVSHLSDLVASSGDWDSFLRDLSASSFSKSLSIQVGEWAGIEQLCGVTASGAEGAENTEFSNVGLQRRELQEFAEKLEVAETAKLIGQPLATPPLQRLVSDFLSQPPIVVVEGAKGTGKTLTARYLLGCETWSKAVNSMVPTAETNFSGPLLPFFGSVASNDTLLQLIVSGRQSLAKALGATKAPSSVTATEQSIKDRLEAGPGAESWLNFWLREIAKAAGFYEPDGWAAMVEAARSSSIKPIILIEGLEEVLTDPFVNSEHRAALLTLLREVPLHLREEAGRPIGYIAFMRGDMVEATLIQNLAQFRAGYASYALNWRDRDIKELVVWLAANSGALPGLWTPEWRNETLEKQEADLRKIWGLKLGSDDSREARSTEWVIAVLTDLTGKLTARDLVRFIGAAAKSSREIEEKTDRLLAAIALKKAVEHTSRAKIEEYPKEVRQLGPIFGKLILNPGFETPFDRIKASEIGISDTELEALETFGVAYQENGIFEVPELFRLGLHMKRAGARPNIISLTRRARERAKS</sequence>
<protein>
    <recommendedName>
        <fullName evidence="5">AAA domain-containing protein</fullName>
    </recommendedName>
</protein>
<dbReference type="PANTHER" id="PTHR43384:SF6">
    <property type="entry name" value="SEPTUM SITE-DETERMINING PROTEIN MIND HOMOLOG, CHLOROPLASTIC"/>
    <property type="match status" value="1"/>
</dbReference>
<evidence type="ECO:0000256" key="2">
    <source>
        <dbReference type="ARBA" id="ARBA00022840"/>
    </source>
</evidence>
<dbReference type="AlphaFoldDB" id="A0AB35ANN7"/>
<dbReference type="RefSeq" id="WP_131973847.1">
    <property type="nucleotide sequence ID" value="NZ_JABCQL010000013.1"/>
</dbReference>
<keyword evidence="2" id="KW-0067">ATP-binding</keyword>
<proteinExistence type="predicted"/>
<dbReference type="SUPFAM" id="SSF52540">
    <property type="entry name" value="P-loop containing nucleoside triphosphate hydrolases"/>
    <property type="match status" value="2"/>
</dbReference>
<dbReference type="EMBL" id="JABCQL010000013">
    <property type="protein sequence ID" value="MBF0856536.1"/>
    <property type="molecule type" value="Genomic_DNA"/>
</dbReference>
<dbReference type="Gene3D" id="3.40.50.300">
    <property type="entry name" value="P-loop containing nucleotide triphosphate hydrolases"/>
    <property type="match status" value="1"/>
</dbReference>
<gene>
    <name evidence="3" type="ORF">HKD20_08390</name>
</gene>
<comment type="caution">
    <text evidence="3">The sequence shown here is derived from an EMBL/GenBank/DDBJ whole genome shotgun (WGS) entry which is preliminary data.</text>
</comment>
<dbReference type="GO" id="GO:0016887">
    <property type="term" value="F:ATP hydrolysis activity"/>
    <property type="evidence" value="ECO:0007669"/>
    <property type="project" value="TreeGrafter"/>
</dbReference>
<evidence type="ECO:0000256" key="1">
    <source>
        <dbReference type="ARBA" id="ARBA00022741"/>
    </source>
</evidence>
<dbReference type="GO" id="GO:0005829">
    <property type="term" value="C:cytosol"/>
    <property type="evidence" value="ECO:0007669"/>
    <property type="project" value="TreeGrafter"/>
</dbReference>
<dbReference type="GO" id="GO:0051782">
    <property type="term" value="P:negative regulation of cell division"/>
    <property type="evidence" value="ECO:0007669"/>
    <property type="project" value="TreeGrafter"/>
</dbReference>
<evidence type="ECO:0000313" key="4">
    <source>
        <dbReference type="Proteomes" id="UP000603665"/>
    </source>
</evidence>
<dbReference type="GO" id="GO:0005524">
    <property type="term" value="F:ATP binding"/>
    <property type="evidence" value="ECO:0007669"/>
    <property type="project" value="UniProtKB-KW"/>
</dbReference>
<dbReference type="GO" id="GO:0009898">
    <property type="term" value="C:cytoplasmic side of plasma membrane"/>
    <property type="evidence" value="ECO:0007669"/>
    <property type="project" value="TreeGrafter"/>
</dbReference>
<accession>A0AB35ANN7</accession>
<reference evidence="3" key="2">
    <citation type="submission" date="2023-10" db="EMBL/GenBank/DDBJ databases">
        <title>Description of novel Gluconobacter species.</title>
        <authorList>
            <person name="Cleenwerck I."/>
            <person name="Cnockaert M."/>
            <person name="Borremans W."/>
            <person name="Wieme A.D."/>
            <person name="De Vuyst L."/>
            <person name="Vandamme P."/>
        </authorList>
    </citation>
    <scope>NUCLEOTIDE SEQUENCE</scope>
    <source>
        <strain evidence="3">LMG1408</strain>
    </source>
</reference>